<dbReference type="InterPro" id="IPR038375">
    <property type="entry name" value="NDUFAF7_sf"/>
</dbReference>
<comment type="similarity">
    <text evidence="2 7">Belongs to the NDUFAF7 family.</text>
</comment>
<dbReference type="GO" id="GO:0005739">
    <property type="term" value="C:mitochondrion"/>
    <property type="evidence" value="ECO:0007669"/>
    <property type="project" value="UniProtKB-SubCell"/>
</dbReference>
<keyword evidence="9" id="KW-1185">Reference proteome</keyword>
<gene>
    <name evidence="8" type="ORF">HPP92_008949</name>
</gene>
<dbReference type="InterPro" id="IPR003788">
    <property type="entry name" value="NDUFAF7"/>
</dbReference>
<evidence type="ECO:0000256" key="3">
    <source>
        <dbReference type="ARBA" id="ARBA00022603"/>
    </source>
</evidence>
<comment type="caution">
    <text evidence="8">The sequence shown here is derived from an EMBL/GenBank/DDBJ whole genome shotgun (WGS) entry which is preliminary data.</text>
</comment>
<evidence type="ECO:0000313" key="9">
    <source>
        <dbReference type="Proteomes" id="UP000636800"/>
    </source>
</evidence>
<comment type="catalytic activity">
    <reaction evidence="6 7">
        <text>L-arginyl-[protein] + 2 S-adenosyl-L-methionine = N(omega),N(omega)'-dimethyl-L-arginyl-[protein] + 2 S-adenosyl-L-homocysteine + 2 H(+)</text>
        <dbReference type="Rhea" id="RHEA:48108"/>
        <dbReference type="Rhea" id="RHEA-COMP:10532"/>
        <dbReference type="Rhea" id="RHEA-COMP:11992"/>
        <dbReference type="ChEBI" id="CHEBI:15378"/>
        <dbReference type="ChEBI" id="CHEBI:29965"/>
        <dbReference type="ChEBI" id="CHEBI:57856"/>
        <dbReference type="ChEBI" id="CHEBI:59789"/>
        <dbReference type="ChEBI" id="CHEBI:88221"/>
        <dbReference type="EC" id="2.1.1.320"/>
    </reaction>
</comment>
<name>A0A835V5V1_VANPL</name>
<dbReference type="Proteomes" id="UP000636800">
    <property type="component" value="Unassembled WGS sequence"/>
</dbReference>
<dbReference type="AlphaFoldDB" id="A0A835V5V1"/>
<dbReference type="PANTHER" id="PTHR12049">
    <property type="entry name" value="PROTEIN ARGININE METHYLTRANSFERASE NDUFAF7, MITOCHONDRIAL"/>
    <property type="match status" value="1"/>
</dbReference>
<dbReference type="Pfam" id="PF02636">
    <property type="entry name" value="Methyltransf_28"/>
    <property type="match status" value="1"/>
</dbReference>
<keyword evidence="3 7" id="KW-0489">Methyltransferase</keyword>
<dbReference type="GO" id="GO:0032259">
    <property type="term" value="P:methylation"/>
    <property type="evidence" value="ECO:0007669"/>
    <property type="project" value="UniProtKB-KW"/>
</dbReference>
<accession>A0A835V5V1</accession>
<proteinExistence type="inferred from homology"/>
<dbReference type="EMBL" id="JADCNL010000004">
    <property type="protein sequence ID" value="KAG0484870.1"/>
    <property type="molecule type" value="Genomic_DNA"/>
</dbReference>
<dbReference type="PANTHER" id="PTHR12049:SF5">
    <property type="entry name" value="PROTEIN ARGININE METHYLTRANSFERASE NDUFAF7 HOMOLOG, MITOCHONDRIAL"/>
    <property type="match status" value="1"/>
</dbReference>
<evidence type="ECO:0000256" key="4">
    <source>
        <dbReference type="ARBA" id="ARBA00022679"/>
    </source>
</evidence>
<reference evidence="8 9" key="1">
    <citation type="journal article" date="2020" name="Nat. Food">
        <title>A phased Vanilla planifolia genome enables genetic improvement of flavour and production.</title>
        <authorList>
            <person name="Hasing T."/>
            <person name="Tang H."/>
            <person name="Brym M."/>
            <person name="Khazi F."/>
            <person name="Huang T."/>
            <person name="Chambers A.H."/>
        </authorList>
    </citation>
    <scope>NUCLEOTIDE SEQUENCE [LARGE SCALE GENOMIC DNA]</scope>
    <source>
        <tissue evidence="8">Leaf</tissue>
    </source>
</reference>
<dbReference type="SUPFAM" id="SSF53335">
    <property type="entry name" value="S-adenosyl-L-methionine-dependent methyltransferases"/>
    <property type="match status" value="1"/>
</dbReference>
<protein>
    <recommendedName>
        <fullName evidence="7">Protein arginine methyltransferase NDUFAF7</fullName>
        <ecNumber evidence="7">2.1.1.320</ecNumber>
    </recommendedName>
</protein>
<evidence type="ECO:0000313" key="8">
    <source>
        <dbReference type="EMBL" id="KAG0484870.1"/>
    </source>
</evidence>
<organism evidence="8 9">
    <name type="scientific">Vanilla planifolia</name>
    <name type="common">Vanilla</name>
    <dbReference type="NCBI Taxonomy" id="51239"/>
    <lineage>
        <taxon>Eukaryota</taxon>
        <taxon>Viridiplantae</taxon>
        <taxon>Streptophyta</taxon>
        <taxon>Embryophyta</taxon>
        <taxon>Tracheophyta</taxon>
        <taxon>Spermatophyta</taxon>
        <taxon>Magnoliopsida</taxon>
        <taxon>Liliopsida</taxon>
        <taxon>Asparagales</taxon>
        <taxon>Orchidaceae</taxon>
        <taxon>Vanilloideae</taxon>
        <taxon>Vanilleae</taxon>
        <taxon>Vanilla</taxon>
    </lineage>
</organism>
<dbReference type="GO" id="GO:0035243">
    <property type="term" value="F:protein-arginine omega-N symmetric methyltransferase activity"/>
    <property type="evidence" value="ECO:0007669"/>
    <property type="project" value="UniProtKB-EC"/>
</dbReference>
<dbReference type="FunFam" id="3.40.50.12710:FF:000003">
    <property type="entry name" value="Protein arginine methyltransferase NDUFAF7"/>
    <property type="match status" value="1"/>
</dbReference>
<evidence type="ECO:0000256" key="6">
    <source>
        <dbReference type="ARBA" id="ARBA00048612"/>
    </source>
</evidence>
<keyword evidence="4 7" id="KW-0808">Transferase</keyword>
<dbReference type="EC" id="2.1.1.320" evidence="7"/>
<dbReference type="InterPro" id="IPR029063">
    <property type="entry name" value="SAM-dependent_MTases_sf"/>
</dbReference>
<comment type="subcellular location">
    <subcellularLocation>
        <location evidence="1 7">Mitochondrion</location>
    </subcellularLocation>
</comment>
<sequence>MLRFVMRSTLLPLYNAVPLRRFPLIFFSTSFFGDNPLLVRDFIHAALYDPNHGYFSNISSPVGVLEKSIRFNQIQGRDAYLQYLDKVYKHHDIVWFTPVELFKPWYAYAIAEAILRTANLSVPLKIYEIGGGSGTCAKCIMDYMMLNAPERVYNSMTYVSVEISPSLAKRQLETVGEVSTHLDRYKVEQRDALDKSGWRHADPNPCWVILLEVLDNLPHDLIYCRDQVSPWMEVWVEKVQESLQVSETYRPLQDALISRCIHIVGLDRDEKAKGRSFVSAARRIWSKAFPKPCQAWLPTGCLQLLEVLHWALPKMSLIASDFSYLPDVTIMGDRAPLVSTKKDGITVDHRSYLDAKGDSDIFFPTDFTLLERIDHHCSLFSREKKNTTSKSTKLRRSIILDTAAFMEEFGLPLKTKTKDGYNPLLDDFKNTKFYLSVPTHNMN</sequence>
<evidence type="ECO:0000256" key="7">
    <source>
        <dbReference type="RuleBase" id="RU364114"/>
    </source>
</evidence>
<comment type="function">
    <text evidence="7">Arginine methyltransferase involved in the assembly or stability of mitochondrial NADH:ubiquinone oxidoreductase complex (complex I).</text>
</comment>
<evidence type="ECO:0000256" key="2">
    <source>
        <dbReference type="ARBA" id="ARBA00005891"/>
    </source>
</evidence>
<evidence type="ECO:0000256" key="5">
    <source>
        <dbReference type="ARBA" id="ARBA00023128"/>
    </source>
</evidence>
<evidence type="ECO:0000256" key="1">
    <source>
        <dbReference type="ARBA" id="ARBA00004173"/>
    </source>
</evidence>
<keyword evidence="5 7" id="KW-0496">Mitochondrion</keyword>
<dbReference type="Gene3D" id="3.40.50.12710">
    <property type="match status" value="1"/>
</dbReference>